<feature type="transmembrane region" description="Helical" evidence="3">
    <location>
        <begin position="724"/>
        <end position="757"/>
    </location>
</feature>
<evidence type="ECO:0000256" key="4">
    <source>
        <dbReference type="SAM" id="SignalP"/>
    </source>
</evidence>
<evidence type="ECO:0000313" key="6">
    <source>
        <dbReference type="EMBL" id="RXN09398.1"/>
    </source>
</evidence>
<feature type="transmembrane region" description="Helical" evidence="3">
    <location>
        <begin position="1447"/>
        <end position="1480"/>
    </location>
</feature>
<evidence type="ECO:0000256" key="2">
    <source>
        <dbReference type="SAM" id="MobiDB-lite"/>
    </source>
</evidence>
<feature type="domain" description="Ig-like" evidence="5">
    <location>
        <begin position="535"/>
        <end position="620"/>
    </location>
</feature>
<evidence type="ECO:0000256" key="1">
    <source>
        <dbReference type="ARBA" id="ARBA00023319"/>
    </source>
</evidence>
<dbReference type="Pfam" id="PF00047">
    <property type="entry name" value="ig"/>
    <property type="match status" value="3"/>
</dbReference>
<dbReference type="PANTHER" id="PTHR45913:SF21">
    <property type="entry name" value="DUF4371 DOMAIN-CONTAINING PROTEIN"/>
    <property type="match status" value="1"/>
</dbReference>
<dbReference type="STRING" id="84645.A0A498LLV1"/>
<proteinExistence type="predicted"/>
<dbReference type="InterPro" id="IPR007110">
    <property type="entry name" value="Ig-like_dom"/>
</dbReference>
<dbReference type="Pfam" id="PF13895">
    <property type="entry name" value="Ig_2"/>
    <property type="match status" value="1"/>
</dbReference>
<dbReference type="SMART" id="SM00409">
    <property type="entry name" value="IG"/>
    <property type="match status" value="7"/>
</dbReference>
<comment type="caution">
    <text evidence="6">The sequence shown here is derived from an EMBL/GenBank/DDBJ whole genome shotgun (WGS) entry which is preliminary data.</text>
</comment>
<dbReference type="PANTHER" id="PTHR45913">
    <property type="entry name" value="EPM2A-INTERACTING PROTEIN 1"/>
    <property type="match status" value="1"/>
</dbReference>
<dbReference type="InterPro" id="IPR013151">
    <property type="entry name" value="Immunoglobulin_dom"/>
</dbReference>
<dbReference type="EMBL" id="QBIY01013284">
    <property type="protein sequence ID" value="RXN09398.1"/>
    <property type="molecule type" value="Genomic_DNA"/>
</dbReference>
<dbReference type="PROSITE" id="PS51257">
    <property type="entry name" value="PROKAR_LIPOPROTEIN"/>
    <property type="match status" value="1"/>
</dbReference>
<keyword evidence="3" id="KW-0472">Membrane</keyword>
<accession>A0A498LLV1</accession>
<dbReference type="SMART" id="SM00408">
    <property type="entry name" value="IGc2"/>
    <property type="match status" value="4"/>
</dbReference>
<feature type="region of interest" description="Disordered" evidence="2">
    <location>
        <begin position="1529"/>
        <end position="1551"/>
    </location>
</feature>
<dbReference type="SUPFAM" id="SSF53098">
    <property type="entry name" value="Ribonuclease H-like"/>
    <property type="match status" value="1"/>
</dbReference>
<feature type="region of interest" description="Disordered" evidence="2">
    <location>
        <begin position="1567"/>
        <end position="1601"/>
    </location>
</feature>
<dbReference type="Proteomes" id="UP000290572">
    <property type="component" value="Unassembled WGS sequence"/>
</dbReference>
<keyword evidence="1" id="KW-0393">Immunoglobulin domain</keyword>
<keyword evidence="7" id="KW-1185">Reference proteome</keyword>
<protein>
    <submittedName>
        <fullName evidence="6">SCAN domain-containing 3-like isoform X2</fullName>
    </submittedName>
</protein>
<evidence type="ECO:0000256" key="3">
    <source>
        <dbReference type="SAM" id="Phobius"/>
    </source>
</evidence>
<keyword evidence="3" id="KW-1133">Transmembrane helix</keyword>
<feature type="chain" id="PRO_5019715244" evidence="4">
    <location>
        <begin position="20"/>
        <end position="1601"/>
    </location>
</feature>
<feature type="domain" description="Ig-like" evidence="5">
    <location>
        <begin position="629"/>
        <end position="722"/>
    </location>
</feature>
<keyword evidence="4" id="KW-0732">Signal</keyword>
<feature type="compositionally biased region" description="Basic and acidic residues" evidence="2">
    <location>
        <begin position="1582"/>
        <end position="1593"/>
    </location>
</feature>
<keyword evidence="3" id="KW-0812">Transmembrane</keyword>
<name>A0A498LLV1_LABRO</name>
<feature type="domain" description="Ig-like" evidence="5">
    <location>
        <begin position="1352"/>
        <end position="1445"/>
    </location>
</feature>
<sequence>MQRPLLTLILGELQMPILSLTSTHAVVSCGENIQFRCITPKPRCNVNAEFQLFINGSSISSQKHASSVTFNLVTEDISHQGNYSCRYSYQNNTIKSPWSNSVDITVVNLQQPSISHSVLDGLFDAEPQRPVSHSFTIICSTESQYPGGSFHLFKGSNITRSESAVNHSSSFSFPEADYSHEGNYSCVYEVSVSSRSFRSSASELLLITIAGKLQLASFSLTSTHAVVSHGENIQFRCTTPKPRCNVNAEFQLFRNGLSGNYSCRYSYQNNTTKSPWSNTVNITVVNLQQPNISHSAPDGQFVVGSQGPVITRGHSFTIICFTESQYPGGSFHLFRGSNITRSELQLATFSLTSTHAVVSCGENIQFRCTTPKPRCNANAEFQLFINGKSGSYSCQYSYQNNTTKSPWSNTVNITVVNLQQPSISHSAPDGQFVVGSQGPVITRGHSFTIICSTESQYPGGSFHLFRGSSITRMNLQQPNISHSAPDGWFVVGSQGPVITRGHSFTIICSTESQYPGGSFHLFRGSNITRSEVQMPTLSLTSTYVVVSHGENIQFRCTTPKPRCNVNAEFQLFRNGLSVSSQTHVSSVTFNHNVDVSHQGTYSCQYSYQNNIKSPLSNTVIITVGDLQQPSILHSAPDGQFVVGSQGPVITRGHSFTIICSTESQYPGGSFHLFRGSDITRSESAVNHSASFFFPEADYSHEGNYSCVYEVSVSSRSFRSSASELLLITITASLLPVIGAAVSAVLLLLSVLIVIVILLLKRRQKQRNTESKMKSSFRKASSLTSVTVNLQQPSISHSAPDGWFVKGPQGPFITKGHSFTIICSTESQYPGGSFHLFRGSSITRKGSQERAAKVQSLIASYNRSSTTMVRSFTAQERATAASLRVSWILAKKKRPFTDSETVKDCMLAVVDEVINDDKIKMSVVSAIKNVPLSDTSNIRRVEILAADVYETLLGDLMKADTMSIAVDESTDKTDTAQLCIYVRFFYGKCFREELLGLLPLEGHTTGDIVFGKISAFFKDSGLDMKRVCMLVTDGAPSMTGKVNGLAARWSAVAPQLISLHCIVHQAVLCAKLSGALKTTMDSVMAIINFNRSTSSVQHRLFRMLLSEMSAEHHDLLLHNDVSWLSKGKALERFCGLREEIITFLRGSKQKKAETHLSRILDDNFMADACFLSDIFKHLNDLNLGLQGRDKTVIDLVEQMRAFQVKLDLFANDLSTGRMLHFPTLRKCISSPAQITDVMTDFIAMLKNNFAGRLDGLDLPTELAVFVRDPFTVAIEGDLSARAKKLVPSIDEGKFTLELVDMQSSVTMAQELSTNGPAMFWTDVNAHQFPNIKKVAIVMLSMFGSTYTLDLQQPSISHSAPDGQFVVGSQGPVITRGHSFTIICSTESQYPGGSFHLFRGSNITRSESAVNHSSSFSFPEADYSHEGNYSCVYEVSVSSRSFRSSVSKLLLITITASLLPVIGAAVSAVLLVLSVLIIILLLKRREKQRNKETHSKCSFTKGAGSTYAGASHDNKNKEGDDADYENVELGENMDHDDSEQDYINVDSDQSEKDYINVDTDDSEEDYIHVDSDQSEQDYVNVNDTENKSVVDKSDDNVYESCCD</sequence>
<dbReference type="SUPFAM" id="SSF48726">
    <property type="entry name" value="Immunoglobulin"/>
    <property type="match status" value="5"/>
</dbReference>
<evidence type="ECO:0000259" key="5">
    <source>
        <dbReference type="PROSITE" id="PS50835"/>
    </source>
</evidence>
<dbReference type="InterPro" id="IPR012337">
    <property type="entry name" value="RNaseH-like_sf"/>
</dbReference>
<dbReference type="InterPro" id="IPR036179">
    <property type="entry name" value="Ig-like_dom_sf"/>
</dbReference>
<evidence type="ECO:0000313" key="7">
    <source>
        <dbReference type="Proteomes" id="UP000290572"/>
    </source>
</evidence>
<dbReference type="PROSITE" id="PS50835">
    <property type="entry name" value="IG_LIKE"/>
    <property type="match status" value="3"/>
</dbReference>
<dbReference type="InterPro" id="IPR003599">
    <property type="entry name" value="Ig_sub"/>
</dbReference>
<dbReference type="InterPro" id="IPR003598">
    <property type="entry name" value="Ig_sub2"/>
</dbReference>
<reference evidence="6 7" key="1">
    <citation type="submission" date="2018-03" db="EMBL/GenBank/DDBJ databases">
        <title>Draft genome sequence of Rohu Carp (Labeo rohita).</title>
        <authorList>
            <person name="Das P."/>
            <person name="Kushwaha B."/>
            <person name="Joshi C.G."/>
            <person name="Kumar D."/>
            <person name="Nagpure N.S."/>
            <person name="Sahoo L."/>
            <person name="Das S.P."/>
            <person name="Bit A."/>
            <person name="Patnaik S."/>
            <person name="Meher P.K."/>
            <person name="Jayasankar P."/>
            <person name="Koringa P.G."/>
            <person name="Patel N.V."/>
            <person name="Hinsu A.T."/>
            <person name="Kumar R."/>
            <person name="Pandey M."/>
            <person name="Agarwal S."/>
            <person name="Srivastava S."/>
            <person name="Singh M."/>
            <person name="Iquebal M.A."/>
            <person name="Jaiswal S."/>
            <person name="Angadi U.B."/>
            <person name="Kumar N."/>
            <person name="Raza M."/>
            <person name="Shah T.M."/>
            <person name="Rai A."/>
            <person name="Jena J.K."/>
        </authorList>
    </citation>
    <scope>NUCLEOTIDE SEQUENCE [LARGE SCALE GENOMIC DNA]</scope>
    <source>
        <strain evidence="6">DASCIFA01</strain>
        <tissue evidence="6">Testis</tissue>
    </source>
</reference>
<dbReference type="InterPro" id="IPR013783">
    <property type="entry name" value="Ig-like_fold"/>
</dbReference>
<feature type="signal peptide" evidence="4">
    <location>
        <begin position="1"/>
        <end position="19"/>
    </location>
</feature>
<organism evidence="6 7">
    <name type="scientific">Labeo rohita</name>
    <name type="common">Indian major carp</name>
    <name type="synonym">Cyprinus rohita</name>
    <dbReference type="NCBI Taxonomy" id="84645"/>
    <lineage>
        <taxon>Eukaryota</taxon>
        <taxon>Metazoa</taxon>
        <taxon>Chordata</taxon>
        <taxon>Craniata</taxon>
        <taxon>Vertebrata</taxon>
        <taxon>Euteleostomi</taxon>
        <taxon>Actinopterygii</taxon>
        <taxon>Neopterygii</taxon>
        <taxon>Teleostei</taxon>
        <taxon>Ostariophysi</taxon>
        <taxon>Cypriniformes</taxon>
        <taxon>Cyprinidae</taxon>
        <taxon>Labeoninae</taxon>
        <taxon>Labeonini</taxon>
        <taxon>Labeo</taxon>
    </lineage>
</organism>
<gene>
    <name evidence="6" type="ORF">ROHU_031461</name>
</gene>
<dbReference type="Gene3D" id="2.60.40.10">
    <property type="entry name" value="Immunoglobulins"/>
    <property type="match status" value="6"/>
</dbReference>